<keyword evidence="7 10" id="KW-0720">Serine protease</keyword>
<feature type="transmembrane region" description="Helical" evidence="10">
    <location>
        <begin position="1047"/>
        <end position="1068"/>
    </location>
</feature>
<feature type="transmembrane region" description="Helical" evidence="10">
    <location>
        <begin position="970"/>
        <end position="990"/>
    </location>
</feature>
<dbReference type="PANTHER" id="PTHR22936">
    <property type="entry name" value="RHOMBOID-RELATED"/>
    <property type="match status" value="1"/>
</dbReference>
<feature type="transmembrane region" description="Helical" evidence="10">
    <location>
        <begin position="1119"/>
        <end position="1141"/>
    </location>
</feature>
<evidence type="ECO:0000256" key="6">
    <source>
        <dbReference type="ARBA" id="ARBA00022801"/>
    </source>
</evidence>
<feature type="compositionally biased region" description="Polar residues" evidence="11">
    <location>
        <begin position="21"/>
        <end position="44"/>
    </location>
</feature>
<keyword evidence="5 10" id="KW-0812">Transmembrane</keyword>
<evidence type="ECO:0000256" key="10">
    <source>
        <dbReference type="RuleBase" id="RU362115"/>
    </source>
</evidence>
<keyword evidence="4 10" id="KW-0645">Protease</keyword>
<evidence type="ECO:0000259" key="14">
    <source>
        <dbReference type="Pfam" id="PF24536"/>
    </source>
</evidence>
<feature type="compositionally biased region" description="Basic and acidic residues" evidence="11">
    <location>
        <begin position="1325"/>
        <end position="1338"/>
    </location>
</feature>
<feature type="domain" description="Cas1p 10 TM acyl transferase" evidence="13">
    <location>
        <begin position="847"/>
        <end position="1289"/>
    </location>
</feature>
<feature type="transmembrane region" description="Helical" evidence="10">
    <location>
        <begin position="931"/>
        <end position="949"/>
    </location>
</feature>
<dbReference type="Proteomes" id="UP001213000">
    <property type="component" value="Unassembled WGS sequence"/>
</dbReference>
<feature type="transmembrane region" description="Helical" evidence="10">
    <location>
        <begin position="235"/>
        <end position="255"/>
    </location>
</feature>
<feature type="transmembrane region" description="Helical" evidence="10">
    <location>
        <begin position="1075"/>
        <end position="1093"/>
    </location>
</feature>
<comment type="caution">
    <text evidence="15">The sequence shown here is derived from an EMBL/GenBank/DDBJ whole genome shotgun (WGS) entry which is preliminary data.</text>
</comment>
<keyword evidence="16" id="KW-1185">Reference proteome</keyword>
<dbReference type="Pfam" id="PF24536">
    <property type="entry name" value="NXPE4_C"/>
    <property type="match status" value="1"/>
</dbReference>
<feature type="transmembrane region" description="Helical" evidence="10">
    <location>
        <begin position="1388"/>
        <end position="1405"/>
    </location>
</feature>
<feature type="transmembrane region" description="Helical" evidence="10">
    <location>
        <begin position="489"/>
        <end position="510"/>
    </location>
</feature>
<organism evidence="15 16">
    <name type="scientific">Leucocoprinus birnbaumii</name>
    <dbReference type="NCBI Taxonomy" id="56174"/>
    <lineage>
        <taxon>Eukaryota</taxon>
        <taxon>Fungi</taxon>
        <taxon>Dikarya</taxon>
        <taxon>Basidiomycota</taxon>
        <taxon>Agaricomycotina</taxon>
        <taxon>Agaricomycetes</taxon>
        <taxon>Agaricomycetidae</taxon>
        <taxon>Agaricales</taxon>
        <taxon>Agaricineae</taxon>
        <taxon>Agaricaceae</taxon>
        <taxon>Leucocoprinus</taxon>
    </lineage>
</organism>
<feature type="transmembrane region" description="Helical" evidence="10">
    <location>
        <begin position="862"/>
        <end position="879"/>
    </location>
</feature>
<feature type="transmembrane region" description="Helical" evidence="10">
    <location>
        <begin position="1188"/>
        <end position="1206"/>
    </location>
</feature>
<feature type="region of interest" description="Disordered" evidence="11">
    <location>
        <begin position="1305"/>
        <end position="1347"/>
    </location>
</feature>
<feature type="transmembrane region" description="Helical" evidence="10">
    <location>
        <begin position="1020"/>
        <end position="1041"/>
    </location>
</feature>
<evidence type="ECO:0000256" key="9">
    <source>
        <dbReference type="ARBA" id="ARBA00023136"/>
    </source>
</evidence>
<sequence>MTSRDNQYSDPFTDRPGHQGDINSQTNFGASYTDADTPSYYSPSMITARTSGDLVSTHQTDYVQRRQSNSGYSTHSKSRSMDKSGTAALGAGGGGAAAEFYNSGPTQNHSDFLNAGAGAGGKDGGSRLSQLTEDDEEGYGFSQKYANPSYAAGLDGDVKTRPYDPHEEDMDMSLVKNAAPGRVGYSDLEYAEPPMNGNPAQQEKGNAFTKFLASGKYPLEQRIEDKKRGIGRQRYAFVVWALTLTMIGVFIWELIFNAREQGTPISMKPVVNPMLGPSSSGLITLGARFPACMKEVTQIPLSTNLPCANDTANPPDRVCPLESVCGFGGFHGSSAPNQWFRFITPIFLHAGIVHILLNMLAQMTLSAQIEREMGSMGFLITYFAGGIFGNVLGGNFSLVGVPSVGASGAIFSSVAVTWVDLFAHWKYHYRPVRRLIFQTIELVIGVAIGYIPYVDNFAHIGGFVMGLLVGTVFYPVISETRRHRLITWAFKLAAIPLAIILYVVLIRNFYTSDPYAACSGCRYLSCFPTAANNRCQGTGLTSFQTNTNTGLLALGLATVFGLLRSTLFDWLDPMHCHALLSTGTWLDDDWNNWQPDGCMLHSYTSQDSAQCLKSQNVIFVGDSVTRQLFFQFANILDRRLPLAPTNKNEKHADHVLQASTGTQLTFYWDPYLNDTRTADLLTTTSHDVPMDLNRPALLVLGSGLWYLRHADETGGVSGWQSNTARHVSAITRQPVWPADLTVMLPVERVVPSKLTPERALTMHPSDIDAMNSDLYHRVYQGGNGLDRAWLSGGPPGRGPIALPRVFNEMLDASQTDDGLHFSDKVLRAQANVLLNLRCNDALPKKYPFNKTCCNRYPVPSPVHALLLILVLAWGPIAWLRTRTSGSGAREVIASFLGENEIPALSLSAAALLIYVADRTGLWLKEQKQFDFWAFTFLSLGYFAFGILTVRKGEKDLGFLNRDQTDEWKGWMQLAILVYHYFGASKISGIYNPIRVLVASYLFMTGYGHTTFYLRKADFSFGRVAQIMVRLNLLTVLLAYTMNTDYMFYYFAPLVSMWYIIIYATLLVASQYNERTSFLLCKTILSASIVTLFFESKWPLEILFGLLKDVFNIQWSAREWTFRVTLDMWIVYIGMLTSILVIKIREYRLTDHRLWPVAVKVAAVVSGVILVWFFGFELMQESKFTYNGWHPYISPLPVLAFAVLRNANATLRSAASRGFMFVGRCSLELFIMQYHFWLAGDTKGVLMMIPGTKWRPVNFVLTSFAFVYLCHRVANATGEVTKIVCAEPQQLPTVQVNGVPLATLASSSPSGQAGAGQGTDSPSDLESGRKGMEESRPTPEPDTPIRPVHGRWIDRLADGPSPPSTGAIPSTFLRGSVGFGWMSRVEGRIVILLCCMWILNVLWTFSE</sequence>
<dbReference type="InterPro" id="IPR012419">
    <property type="entry name" value="Cas1_AcylTrans_dom"/>
</dbReference>
<feature type="region of interest" description="Disordered" evidence="11">
    <location>
        <begin position="57"/>
        <end position="92"/>
    </location>
</feature>
<dbReference type="EMBL" id="JANIEX010000139">
    <property type="protein sequence ID" value="KAJ3572525.1"/>
    <property type="molecule type" value="Genomic_DNA"/>
</dbReference>
<evidence type="ECO:0000256" key="3">
    <source>
        <dbReference type="ARBA" id="ARBA00009045"/>
    </source>
</evidence>
<feature type="compositionally biased region" description="Polar residues" evidence="11">
    <location>
        <begin position="1"/>
        <end position="10"/>
    </location>
</feature>
<dbReference type="InterPro" id="IPR057106">
    <property type="entry name" value="NXPE4_C"/>
</dbReference>
<dbReference type="Gene3D" id="1.20.1540.10">
    <property type="entry name" value="Rhomboid-like"/>
    <property type="match status" value="1"/>
</dbReference>
<evidence type="ECO:0000313" key="16">
    <source>
        <dbReference type="Proteomes" id="UP001213000"/>
    </source>
</evidence>
<dbReference type="EC" id="3.4.21.105" evidence="10"/>
<feature type="domain" description="NXPE C-terminal" evidence="14">
    <location>
        <begin position="593"/>
        <end position="679"/>
    </location>
</feature>
<gene>
    <name evidence="15" type="ORF">NP233_g3032</name>
</gene>
<feature type="compositionally biased region" description="Polar residues" evidence="11">
    <location>
        <begin position="57"/>
        <end position="75"/>
    </location>
</feature>
<evidence type="ECO:0000256" key="2">
    <source>
        <dbReference type="ARBA" id="ARBA00004141"/>
    </source>
</evidence>
<dbReference type="Pfam" id="PF07779">
    <property type="entry name" value="Cas1_AcylT"/>
    <property type="match status" value="1"/>
</dbReference>
<dbReference type="GO" id="GO:0016020">
    <property type="term" value="C:membrane"/>
    <property type="evidence" value="ECO:0007669"/>
    <property type="project" value="UniProtKB-SubCell"/>
</dbReference>
<feature type="transmembrane region" description="Helical" evidence="10">
    <location>
        <begin position="1153"/>
        <end position="1173"/>
    </location>
</feature>
<evidence type="ECO:0000256" key="11">
    <source>
        <dbReference type="SAM" id="MobiDB-lite"/>
    </source>
</evidence>
<reference evidence="15" key="1">
    <citation type="submission" date="2022-07" db="EMBL/GenBank/DDBJ databases">
        <title>Genome Sequence of Leucocoprinus birnbaumii.</title>
        <authorList>
            <person name="Buettner E."/>
        </authorList>
    </citation>
    <scope>NUCLEOTIDE SEQUENCE</scope>
    <source>
        <strain evidence="15">VT141</strain>
    </source>
</reference>
<feature type="transmembrane region" description="Helical" evidence="10">
    <location>
        <begin position="339"/>
        <end position="361"/>
    </location>
</feature>
<feature type="region of interest" description="Disordered" evidence="11">
    <location>
        <begin position="1"/>
        <end position="44"/>
    </location>
</feature>
<name>A0AAD5VZ38_9AGAR</name>
<dbReference type="InterPro" id="IPR002610">
    <property type="entry name" value="Peptidase_S54_rhomboid-like"/>
</dbReference>
<feature type="domain" description="Peptidase S54 rhomboid" evidence="12">
    <location>
        <begin position="337"/>
        <end position="474"/>
    </location>
</feature>
<comment type="subcellular location">
    <subcellularLocation>
        <location evidence="2 10">Membrane</location>
        <topology evidence="2 10">Multi-pass membrane protein</topology>
    </subcellularLocation>
</comment>
<proteinExistence type="inferred from homology"/>
<evidence type="ECO:0000259" key="13">
    <source>
        <dbReference type="Pfam" id="PF07779"/>
    </source>
</evidence>
<feature type="transmembrane region" description="Helical" evidence="10">
    <location>
        <begin position="457"/>
        <end position="477"/>
    </location>
</feature>
<feature type="region of interest" description="Disordered" evidence="11">
    <location>
        <begin position="109"/>
        <end position="134"/>
    </location>
</feature>
<evidence type="ECO:0000256" key="4">
    <source>
        <dbReference type="ARBA" id="ARBA00022670"/>
    </source>
</evidence>
<keyword evidence="6 10" id="KW-0378">Hydrolase</keyword>
<accession>A0AAD5VZ38</accession>
<dbReference type="Pfam" id="PF01694">
    <property type="entry name" value="Rhomboid"/>
    <property type="match status" value="1"/>
</dbReference>
<feature type="transmembrane region" description="Helical" evidence="10">
    <location>
        <begin position="373"/>
        <end position="392"/>
    </location>
</feature>
<comment type="catalytic activity">
    <reaction evidence="1 10">
        <text>Cleaves type-1 transmembrane domains using a catalytic dyad composed of serine and histidine that are contributed by different transmembrane domains.</text>
        <dbReference type="EC" id="3.4.21.105"/>
    </reaction>
</comment>
<evidence type="ECO:0000259" key="12">
    <source>
        <dbReference type="Pfam" id="PF01694"/>
    </source>
</evidence>
<evidence type="ECO:0000313" key="15">
    <source>
        <dbReference type="EMBL" id="KAJ3572525.1"/>
    </source>
</evidence>
<dbReference type="InterPro" id="IPR035952">
    <property type="entry name" value="Rhomboid-like_sf"/>
</dbReference>
<dbReference type="InterPro" id="IPR022764">
    <property type="entry name" value="Peptidase_S54_rhomboid_dom"/>
</dbReference>
<dbReference type="GO" id="GO:0004252">
    <property type="term" value="F:serine-type endopeptidase activity"/>
    <property type="evidence" value="ECO:0007669"/>
    <property type="project" value="InterPro"/>
</dbReference>
<evidence type="ECO:0000256" key="7">
    <source>
        <dbReference type="ARBA" id="ARBA00022825"/>
    </source>
</evidence>
<dbReference type="SUPFAM" id="SSF144091">
    <property type="entry name" value="Rhomboid-like"/>
    <property type="match status" value="1"/>
</dbReference>
<comment type="similarity">
    <text evidence="3 10">Belongs to the peptidase S54 family.</text>
</comment>
<protein>
    <recommendedName>
        <fullName evidence="10">Rhomboid-type serine protease</fullName>
        <ecNumber evidence="10">3.4.21.105</ecNumber>
    </recommendedName>
</protein>
<evidence type="ECO:0000256" key="5">
    <source>
        <dbReference type="ARBA" id="ARBA00022692"/>
    </source>
</evidence>
<comment type="caution">
    <text evidence="10">Lacks conserved residue(s) required for the propagation of feature annotation.</text>
</comment>
<feature type="transmembrane region" description="Helical" evidence="10">
    <location>
        <begin position="891"/>
        <end position="916"/>
    </location>
</feature>
<feature type="transmembrane region" description="Helical" evidence="10">
    <location>
        <begin position="435"/>
        <end position="451"/>
    </location>
</feature>
<dbReference type="PANTHER" id="PTHR22936:SF69">
    <property type="entry name" value="RHOMBOID-LIKE PROTEIN"/>
    <property type="match status" value="1"/>
</dbReference>
<keyword evidence="8 10" id="KW-1133">Transmembrane helix</keyword>
<keyword evidence="9 10" id="KW-0472">Membrane</keyword>
<comment type="function">
    <text evidence="10">Serine protease involved in intramembrane proteolysis.</text>
</comment>
<feature type="transmembrane region" description="Helical" evidence="10">
    <location>
        <begin position="404"/>
        <end position="423"/>
    </location>
</feature>
<evidence type="ECO:0000256" key="1">
    <source>
        <dbReference type="ARBA" id="ARBA00000156"/>
    </source>
</evidence>
<dbReference type="GO" id="GO:0006508">
    <property type="term" value="P:proteolysis"/>
    <property type="evidence" value="ECO:0007669"/>
    <property type="project" value="UniProtKB-KW"/>
</dbReference>
<evidence type="ECO:0000256" key="8">
    <source>
        <dbReference type="ARBA" id="ARBA00022989"/>
    </source>
</evidence>